<keyword evidence="2" id="KW-1185">Reference proteome</keyword>
<dbReference type="STRING" id="4795.A0A225V6U9"/>
<dbReference type="InterPro" id="IPR053134">
    <property type="entry name" value="RNA-dir_DNA_polymerase"/>
</dbReference>
<dbReference type="InterPro" id="IPR043502">
    <property type="entry name" value="DNA/RNA_pol_sf"/>
</dbReference>
<reference evidence="2" key="1">
    <citation type="submission" date="2017-03" db="EMBL/GenBank/DDBJ databases">
        <title>Phytopthora megakarya and P. palmivora, two closely related causual agents of cacao black pod achieved similar genome size and gene model numbers by different mechanisms.</title>
        <authorList>
            <person name="Ali S."/>
            <person name="Shao J."/>
            <person name="Larry D.J."/>
            <person name="Kronmiller B."/>
            <person name="Shen D."/>
            <person name="Strem M.D."/>
            <person name="Melnick R.L."/>
            <person name="Guiltinan M.J."/>
            <person name="Tyler B.M."/>
            <person name="Meinhardt L.W."/>
            <person name="Bailey B.A."/>
        </authorList>
    </citation>
    <scope>NUCLEOTIDE SEQUENCE [LARGE SCALE GENOMIC DNA]</scope>
    <source>
        <strain evidence="2">zdho120</strain>
    </source>
</reference>
<organism evidence="1 2">
    <name type="scientific">Phytophthora megakarya</name>
    <dbReference type="NCBI Taxonomy" id="4795"/>
    <lineage>
        <taxon>Eukaryota</taxon>
        <taxon>Sar</taxon>
        <taxon>Stramenopiles</taxon>
        <taxon>Oomycota</taxon>
        <taxon>Peronosporomycetes</taxon>
        <taxon>Peronosporales</taxon>
        <taxon>Peronosporaceae</taxon>
        <taxon>Phytophthora</taxon>
    </lineage>
</organism>
<dbReference type="Gene3D" id="3.10.10.10">
    <property type="entry name" value="HIV Type 1 Reverse Transcriptase, subunit A, domain 1"/>
    <property type="match status" value="1"/>
</dbReference>
<gene>
    <name evidence="1" type="ORF">PHMEG_00027622</name>
</gene>
<comment type="caution">
    <text evidence="1">The sequence shown here is derived from an EMBL/GenBank/DDBJ whole genome shotgun (WGS) entry which is preliminary data.</text>
</comment>
<accession>A0A225V6U9</accession>
<dbReference type="SUPFAM" id="SSF56672">
    <property type="entry name" value="DNA/RNA polymerases"/>
    <property type="match status" value="1"/>
</dbReference>
<dbReference type="Gene3D" id="2.40.70.10">
    <property type="entry name" value="Acid Proteases"/>
    <property type="match status" value="1"/>
</dbReference>
<dbReference type="PANTHER" id="PTHR24559">
    <property type="entry name" value="TRANSPOSON TY3-I GAG-POL POLYPROTEIN"/>
    <property type="match status" value="1"/>
</dbReference>
<dbReference type="PANTHER" id="PTHR24559:SF444">
    <property type="entry name" value="REVERSE TRANSCRIPTASE DOMAIN-CONTAINING PROTEIN"/>
    <property type="match status" value="1"/>
</dbReference>
<sequence length="320" mass="35611">MIDLPLKLETLKMIRPFAVLNHPNVDAILSTDALKAFRVVIDFANNTMSLKSTGEVFRLGSPRVEESHSSRISSTVHRQPGSQAIVVTNWLGSVPEGTTVLVEGLPDCSDSMYHTKWKTIEVCSSTEAIVIRKGTSVAMPTIVPYSAFKYESSDSHNVDGNYPTSAEMDHGIGTSMDRDRTVNPDPELNKAYKRELDVAFEGSKLNKNLHGLLKNLLVSFRDLFVETSITPGRTDLLEFSIDTGIRTPINQRPYHVSKAEGDVMEAELQHYLNLGHIRASISPWASPVLMIRKSDGGIRLCIDYTRLNEVTVKDCYPMPF</sequence>
<protein>
    <recommendedName>
        <fullName evidence="3">Reverse transcriptase</fullName>
    </recommendedName>
</protein>
<dbReference type="Proteomes" id="UP000198211">
    <property type="component" value="Unassembled WGS sequence"/>
</dbReference>
<proteinExistence type="predicted"/>
<evidence type="ECO:0000313" key="1">
    <source>
        <dbReference type="EMBL" id="OWZ01065.1"/>
    </source>
</evidence>
<dbReference type="EMBL" id="NBNE01007125">
    <property type="protein sequence ID" value="OWZ01065.1"/>
    <property type="molecule type" value="Genomic_DNA"/>
</dbReference>
<evidence type="ECO:0000313" key="2">
    <source>
        <dbReference type="Proteomes" id="UP000198211"/>
    </source>
</evidence>
<dbReference type="OrthoDB" id="117254at2759"/>
<evidence type="ECO:0008006" key="3">
    <source>
        <dbReference type="Google" id="ProtNLM"/>
    </source>
</evidence>
<name>A0A225V6U9_9STRA</name>
<dbReference type="InterPro" id="IPR021109">
    <property type="entry name" value="Peptidase_aspartic_dom_sf"/>
</dbReference>
<dbReference type="AlphaFoldDB" id="A0A225V6U9"/>